<evidence type="ECO:0000313" key="3">
    <source>
        <dbReference type="EMBL" id="OAJ64443.1"/>
    </source>
</evidence>
<proteinExistence type="predicted"/>
<dbReference type="Proteomes" id="UP000077961">
    <property type="component" value="Unassembled WGS sequence"/>
</dbReference>
<dbReference type="Pfam" id="PF09836">
    <property type="entry name" value="DUF2063"/>
    <property type="match status" value="1"/>
</dbReference>
<protein>
    <submittedName>
        <fullName evidence="3">DUF2063 domain-containing protein</fullName>
    </submittedName>
</protein>
<dbReference type="Proteomes" id="UP000078116">
    <property type="component" value="Unassembled WGS sequence"/>
</dbReference>
<dbReference type="OrthoDB" id="4146344at2"/>
<dbReference type="InterPro" id="IPR018640">
    <property type="entry name" value="DUF2063"/>
</dbReference>
<dbReference type="Gene3D" id="1.10.150.690">
    <property type="entry name" value="DUF2063"/>
    <property type="match status" value="1"/>
</dbReference>
<organism evidence="3 5">
    <name type="scientific">Paraburkholderia ginsengiterrae</name>
    <dbReference type="NCBI Taxonomy" id="1462993"/>
    <lineage>
        <taxon>Bacteria</taxon>
        <taxon>Pseudomonadati</taxon>
        <taxon>Pseudomonadota</taxon>
        <taxon>Betaproteobacteria</taxon>
        <taxon>Burkholderiales</taxon>
        <taxon>Burkholderiaceae</taxon>
        <taxon>Paraburkholderia</taxon>
    </lineage>
</organism>
<reference evidence="4 5" key="1">
    <citation type="submission" date="2016-04" db="EMBL/GenBank/DDBJ databases">
        <title>Reclassification of Paraburkholderia panaciterrae (Farh et al. 2015) Dobritsa &amp; Samadpour 2016 as a later homotypic synonym of Paraburkholderia ginsengiterrae (Farh et al. 2015) Dobritsa &amp; Samadpour 2016.</title>
        <authorList>
            <person name="Dobritsa A.P."/>
            <person name="Kutumbaka K."/>
            <person name="Samadpour M."/>
        </authorList>
    </citation>
    <scope>NUCLEOTIDE SEQUENCE [LARGE SCALE GENOMIC DNA]</scope>
    <source>
        <strain evidence="3 5">DCY85</strain>
        <strain evidence="2 4">DCY85-1</strain>
    </source>
</reference>
<accession>A0A1A9NCY0</accession>
<dbReference type="STRING" id="1462993.A6V36_20655"/>
<feature type="domain" description="Putative DNA-binding" evidence="1">
    <location>
        <begin position="13"/>
        <end position="102"/>
    </location>
</feature>
<dbReference type="EMBL" id="LXKA01000109">
    <property type="protein sequence ID" value="OAJ64443.1"/>
    <property type="molecule type" value="Genomic_DNA"/>
</dbReference>
<name>A0A1A9NCY0_9BURK</name>
<comment type="caution">
    <text evidence="3">The sequence shown here is derived from an EMBL/GenBank/DDBJ whole genome shotgun (WGS) entry which is preliminary data.</text>
</comment>
<dbReference type="InterPro" id="IPR044922">
    <property type="entry name" value="DUF2063_N_sf"/>
</dbReference>
<evidence type="ECO:0000313" key="4">
    <source>
        <dbReference type="Proteomes" id="UP000077961"/>
    </source>
</evidence>
<gene>
    <name evidence="2" type="ORF">A6V36_20655</name>
    <name evidence="3" type="ORF">A6V37_19680</name>
</gene>
<keyword evidence="4" id="KW-1185">Reference proteome</keyword>
<dbReference type="AlphaFoldDB" id="A0A1A9NCY0"/>
<dbReference type="RefSeq" id="WP_064265620.1">
    <property type="nucleotide sequence ID" value="NZ_LXJZ01000040.1"/>
</dbReference>
<dbReference type="EMBL" id="LXJZ01000040">
    <property type="protein sequence ID" value="OAJ62782.1"/>
    <property type="molecule type" value="Genomic_DNA"/>
</dbReference>
<evidence type="ECO:0000313" key="5">
    <source>
        <dbReference type="Proteomes" id="UP000078116"/>
    </source>
</evidence>
<sequence length="271" mass="29337">MTICSPTLLELQRAVRRDMLGLADGDASGYVVADGLAPQARLAIYRNTANSTLLAALRLTYPAVQALVGSEFFEGAARLFIEQCPPSSALLDSYGELFPEFLARMPEAASLVYLPDTARLEWAVNEALHAPDAKPLDLRRLEQLNGADMQAVRFLPSPAARVRESPFPVDAIWHAVLSRDDSALANINLAADPVWLYIHRGPSGVEMNRMAEGQCRFTAALLAGRPLHDALVDVPDAETSVWLAHLLASGCFVDICLSNEASSQAIGRQVT</sequence>
<evidence type="ECO:0000259" key="1">
    <source>
        <dbReference type="Pfam" id="PF09836"/>
    </source>
</evidence>
<evidence type="ECO:0000313" key="2">
    <source>
        <dbReference type="EMBL" id="OAJ62782.1"/>
    </source>
</evidence>